<dbReference type="AlphaFoldDB" id="A0A0D2KAX2"/>
<organism evidence="2 3">
    <name type="scientific">Fonsecaea multimorphosa CBS 102226</name>
    <dbReference type="NCBI Taxonomy" id="1442371"/>
    <lineage>
        <taxon>Eukaryota</taxon>
        <taxon>Fungi</taxon>
        <taxon>Dikarya</taxon>
        <taxon>Ascomycota</taxon>
        <taxon>Pezizomycotina</taxon>
        <taxon>Eurotiomycetes</taxon>
        <taxon>Chaetothyriomycetidae</taxon>
        <taxon>Chaetothyriales</taxon>
        <taxon>Herpotrichiellaceae</taxon>
        <taxon>Fonsecaea</taxon>
    </lineage>
</organism>
<name>A0A0D2KAX2_9EURO</name>
<evidence type="ECO:0000313" key="2">
    <source>
        <dbReference type="EMBL" id="KIX93698.1"/>
    </source>
</evidence>
<sequence>MQVAAFLSDLKSLSVCSHEAAIALVKPSVITTGDVTLQPPAKSDGTNGHSMQPPPPEYQNDHDLQRANELVSLHYDVKLNYMETGPDAELVQAGKDVDQVLAALSRSDRQSR</sequence>
<evidence type="ECO:0000313" key="3">
    <source>
        <dbReference type="Proteomes" id="UP000053411"/>
    </source>
</evidence>
<feature type="region of interest" description="Disordered" evidence="1">
    <location>
        <begin position="33"/>
        <end position="61"/>
    </location>
</feature>
<dbReference type="RefSeq" id="XP_016627821.1">
    <property type="nucleotide sequence ID" value="XM_016781096.1"/>
</dbReference>
<keyword evidence="3" id="KW-1185">Reference proteome</keyword>
<dbReference type="Proteomes" id="UP000053411">
    <property type="component" value="Unassembled WGS sequence"/>
</dbReference>
<dbReference type="VEuPathDB" id="FungiDB:Z520_10604"/>
<reference evidence="2 3" key="1">
    <citation type="submission" date="2015-01" db="EMBL/GenBank/DDBJ databases">
        <title>The Genome Sequence of Fonsecaea multimorphosa CBS 102226.</title>
        <authorList>
            <consortium name="The Broad Institute Genomics Platform"/>
            <person name="Cuomo C."/>
            <person name="de Hoog S."/>
            <person name="Gorbushina A."/>
            <person name="Stielow B."/>
            <person name="Teixiera M."/>
            <person name="Abouelleil A."/>
            <person name="Chapman S.B."/>
            <person name="Priest M."/>
            <person name="Young S.K."/>
            <person name="Wortman J."/>
            <person name="Nusbaum C."/>
            <person name="Birren B."/>
        </authorList>
    </citation>
    <scope>NUCLEOTIDE SEQUENCE [LARGE SCALE GENOMIC DNA]</scope>
    <source>
        <strain evidence="2 3">CBS 102226</strain>
    </source>
</reference>
<protein>
    <submittedName>
        <fullName evidence="2">Uncharacterized protein</fullName>
    </submittedName>
</protein>
<accession>A0A0D2KAX2</accession>
<dbReference type="OrthoDB" id="5394455at2759"/>
<dbReference type="EMBL" id="KN848092">
    <property type="protein sequence ID" value="KIX93698.1"/>
    <property type="molecule type" value="Genomic_DNA"/>
</dbReference>
<dbReference type="GeneID" id="27716350"/>
<gene>
    <name evidence="2" type="ORF">Z520_10604</name>
</gene>
<proteinExistence type="predicted"/>
<evidence type="ECO:0000256" key="1">
    <source>
        <dbReference type="SAM" id="MobiDB-lite"/>
    </source>
</evidence>